<protein>
    <submittedName>
        <fullName evidence="3">Uncharacterized protein</fullName>
    </submittedName>
</protein>
<evidence type="ECO:0000313" key="4">
    <source>
        <dbReference type="Proteomes" id="UP000053240"/>
    </source>
</evidence>
<reference evidence="3 4" key="1">
    <citation type="journal article" date="2015" name="Nat. Commun.">
        <title>Outbred genome sequencing and CRISPR/Cas9 gene editing in butterflies.</title>
        <authorList>
            <person name="Li X."/>
            <person name="Fan D."/>
            <person name="Zhang W."/>
            <person name="Liu G."/>
            <person name="Zhang L."/>
            <person name="Zhao L."/>
            <person name="Fang X."/>
            <person name="Chen L."/>
            <person name="Dong Y."/>
            <person name="Chen Y."/>
            <person name="Ding Y."/>
            <person name="Zhao R."/>
            <person name="Feng M."/>
            <person name="Zhu Y."/>
            <person name="Feng Y."/>
            <person name="Jiang X."/>
            <person name="Zhu D."/>
            <person name="Xiang H."/>
            <person name="Feng X."/>
            <person name="Li S."/>
            <person name="Wang J."/>
            <person name="Zhang G."/>
            <person name="Kronforst M.R."/>
            <person name="Wang W."/>
        </authorList>
    </citation>
    <scope>NUCLEOTIDE SEQUENCE [LARGE SCALE GENOMIC DNA]</scope>
    <source>
        <strain evidence="3">Ya'a_city_454_Pm</strain>
        <tissue evidence="3">Whole body</tissue>
    </source>
</reference>
<dbReference type="Pfam" id="PF05557">
    <property type="entry name" value="MAD"/>
    <property type="match status" value="1"/>
</dbReference>
<proteinExistence type="predicted"/>
<name>A0A194RFN6_PAPMA</name>
<accession>A0A194RFN6</accession>
<dbReference type="STRING" id="76193.A0A194RFN6"/>
<organism evidence="3 4">
    <name type="scientific">Papilio machaon</name>
    <name type="common">Old World swallowtail butterfly</name>
    <dbReference type="NCBI Taxonomy" id="76193"/>
    <lineage>
        <taxon>Eukaryota</taxon>
        <taxon>Metazoa</taxon>
        <taxon>Ecdysozoa</taxon>
        <taxon>Arthropoda</taxon>
        <taxon>Hexapoda</taxon>
        <taxon>Insecta</taxon>
        <taxon>Pterygota</taxon>
        <taxon>Neoptera</taxon>
        <taxon>Endopterygota</taxon>
        <taxon>Lepidoptera</taxon>
        <taxon>Glossata</taxon>
        <taxon>Ditrysia</taxon>
        <taxon>Papilionoidea</taxon>
        <taxon>Papilionidae</taxon>
        <taxon>Papilioninae</taxon>
        <taxon>Papilio</taxon>
    </lineage>
</organism>
<feature type="region of interest" description="Disordered" evidence="2">
    <location>
        <begin position="48"/>
        <end position="85"/>
    </location>
</feature>
<keyword evidence="1" id="KW-0175">Coiled coil</keyword>
<dbReference type="EMBL" id="KQ460436">
    <property type="protein sequence ID" value="KPJ14746.1"/>
    <property type="molecule type" value="Genomic_DNA"/>
</dbReference>
<feature type="coiled-coil region" evidence="1">
    <location>
        <begin position="86"/>
        <end position="268"/>
    </location>
</feature>
<evidence type="ECO:0000256" key="1">
    <source>
        <dbReference type="SAM" id="Coils"/>
    </source>
</evidence>
<gene>
    <name evidence="3" type="ORF">RR48_06920</name>
</gene>
<evidence type="ECO:0000256" key="2">
    <source>
        <dbReference type="SAM" id="MobiDB-lite"/>
    </source>
</evidence>
<dbReference type="AlphaFoldDB" id="A0A194RFN6"/>
<dbReference type="Proteomes" id="UP000053240">
    <property type="component" value="Unassembled WGS sequence"/>
</dbReference>
<feature type="compositionally biased region" description="Basic and acidic residues" evidence="2">
    <location>
        <begin position="62"/>
        <end position="71"/>
    </location>
</feature>
<evidence type="ECO:0000313" key="3">
    <source>
        <dbReference type="EMBL" id="KPJ14746.1"/>
    </source>
</evidence>
<dbReference type="GO" id="GO:0007094">
    <property type="term" value="P:mitotic spindle assembly checkpoint signaling"/>
    <property type="evidence" value="ECO:0007669"/>
    <property type="project" value="InterPro"/>
</dbReference>
<sequence length="281" mass="32748">MSLFHDVLEPFRRVINTDPPKDKLSASSKLNLSNSDVSIKESISNLLSTKRKSSMDSFELLTPEKRPRRESSSSTNSPVPPSPWEAKKMKIDLIAAKAQITKLEARVNHQHSIRKEMQILFEEEKASLMDQHKRDEKALADMEERLQVIRRREQELRDDHNAAVKEHMENKTKWDKERLELQKQIADLKDKLLEANVSSRNQVSEMKKDMNELLQALEGAQSEVELLKKEVARQTSRAEQCTALKTQLDKQTFELQQVNSKLKDLEYERDCYKDWQQHAKV</sequence>
<keyword evidence="4" id="KW-1185">Reference proteome</keyword>
<dbReference type="InterPro" id="IPR008672">
    <property type="entry name" value="Mad1"/>
</dbReference>
<dbReference type="InParanoid" id="A0A194RFN6"/>